<dbReference type="GO" id="GO:0004222">
    <property type="term" value="F:metalloendopeptidase activity"/>
    <property type="evidence" value="ECO:0007669"/>
    <property type="project" value="InterPro"/>
</dbReference>
<dbReference type="GO" id="GO:0006508">
    <property type="term" value="P:proteolysis"/>
    <property type="evidence" value="ECO:0007669"/>
    <property type="project" value="InterPro"/>
</dbReference>
<keyword evidence="4" id="KW-1185">Reference proteome</keyword>
<reference evidence="3" key="1">
    <citation type="submission" date="2023-03" db="EMBL/GenBank/DDBJ databases">
        <authorList>
            <person name="Steffen K."/>
            <person name="Cardenas P."/>
        </authorList>
    </citation>
    <scope>NUCLEOTIDE SEQUENCE</scope>
</reference>
<dbReference type="InterPro" id="IPR006026">
    <property type="entry name" value="Peptidase_Metallo"/>
</dbReference>
<dbReference type="PANTHER" id="PTHR10127">
    <property type="entry name" value="DISCOIDIN, CUB, EGF, LAMININ , AND ZINC METALLOPROTEASE DOMAIN CONTAINING"/>
    <property type="match status" value="1"/>
</dbReference>
<dbReference type="GO" id="GO:0008270">
    <property type="term" value="F:zinc ion binding"/>
    <property type="evidence" value="ECO:0007669"/>
    <property type="project" value="InterPro"/>
</dbReference>
<feature type="region of interest" description="Disordered" evidence="1">
    <location>
        <begin position="248"/>
        <end position="280"/>
    </location>
</feature>
<dbReference type="EMBL" id="CASHTH010002943">
    <property type="protein sequence ID" value="CAI8037515.1"/>
    <property type="molecule type" value="Genomic_DNA"/>
</dbReference>
<accession>A0AA35SWP4</accession>
<dbReference type="InterPro" id="IPR024079">
    <property type="entry name" value="MetalloPept_cat_dom_sf"/>
</dbReference>
<evidence type="ECO:0000313" key="3">
    <source>
        <dbReference type="EMBL" id="CAI8037515.1"/>
    </source>
</evidence>
<dbReference type="Pfam" id="PF01400">
    <property type="entry name" value="Astacin"/>
    <property type="match status" value="1"/>
</dbReference>
<dbReference type="Proteomes" id="UP001174909">
    <property type="component" value="Unassembled WGS sequence"/>
</dbReference>
<name>A0AA35SWP4_GEOBA</name>
<organism evidence="3 4">
    <name type="scientific">Geodia barretti</name>
    <name type="common">Barrett's horny sponge</name>
    <dbReference type="NCBI Taxonomy" id="519541"/>
    <lineage>
        <taxon>Eukaryota</taxon>
        <taxon>Metazoa</taxon>
        <taxon>Porifera</taxon>
        <taxon>Demospongiae</taxon>
        <taxon>Heteroscleromorpha</taxon>
        <taxon>Tetractinellida</taxon>
        <taxon>Astrophorina</taxon>
        <taxon>Geodiidae</taxon>
        <taxon>Geodia</taxon>
    </lineage>
</organism>
<comment type="caution">
    <text evidence="3">The sequence shown here is derived from an EMBL/GenBank/DDBJ whole genome shotgun (WGS) entry which is preliminary data.</text>
</comment>
<dbReference type="SMART" id="SM00235">
    <property type="entry name" value="ZnMc"/>
    <property type="match status" value="1"/>
</dbReference>
<dbReference type="InterPro" id="IPR001506">
    <property type="entry name" value="Peptidase_M12A"/>
</dbReference>
<evidence type="ECO:0000259" key="2">
    <source>
        <dbReference type="SMART" id="SM00235"/>
    </source>
</evidence>
<dbReference type="AlphaFoldDB" id="A0AA35SWP4"/>
<dbReference type="SUPFAM" id="SSF55486">
    <property type="entry name" value="Metalloproteases ('zincins'), catalytic domain"/>
    <property type="match status" value="1"/>
</dbReference>
<dbReference type="Gene3D" id="3.40.390.10">
    <property type="entry name" value="Collagenase (Catalytic Domain)"/>
    <property type="match status" value="1"/>
</dbReference>
<gene>
    <name evidence="3" type="ORF">GBAR_LOCUS20980</name>
</gene>
<protein>
    <recommendedName>
        <fullName evidence="2">Peptidase metallopeptidase domain-containing protein</fullName>
    </recommendedName>
</protein>
<sequence length="410" mass="46814">MANKGSKKSAITSPAQVCYERIIPQESHFYQARKTPSDTGDPVCPLPLDAVSFTTKLWRKLDLKVYFLKPHPQQAEILQWAAEWSRHCAIIFYHTTQARDSDIRVDFNEGQGSWSYLGTDATRVPKESFTMNLGFVDRSTVMHEFGHSLGLIHEHQSPFPGGFEWNRENVIRDLSGPPNYWDLDRIENNMFRRYKRSDLDGSLYDPHSIMHYSFPREWIKGDEYPAGIDRNMELSPRDKEHVRRLYGPPRVSPGNKSLPPPIPTQPQKRAGGGRGRTTTVVPVYPTMPEARTKPVTHLPPPRTDKIYDIHVYEPNKGELSGPGAELLVRFHTSTENRARYTIQTLGDTDMIVALLGPDDYTNVITVNDDGAGDGRNALIVERLMPDRDYYVQFQTFHPQGGKFEFVITAW</sequence>
<feature type="domain" description="Peptidase metallopeptidase" evidence="2">
    <location>
        <begin position="54"/>
        <end position="206"/>
    </location>
</feature>
<evidence type="ECO:0000313" key="4">
    <source>
        <dbReference type="Proteomes" id="UP001174909"/>
    </source>
</evidence>
<proteinExistence type="predicted"/>
<evidence type="ECO:0000256" key="1">
    <source>
        <dbReference type="SAM" id="MobiDB-lite"/>
    </source>
</evidence>
<dbReference type="PANTHER" id="PTHR10127:SF850">
    <property type="entry name" value="METALLOENDOPEPTIDASE"/>
    <property type="match status" value="1"/>
</dbReference>